<proteinExistence type="predicted"/>
<comment type="caution">
    <text evidence="1">The sequence shown here is derived from an EMBL/GenBank/DDBJ whole genome shotgun (WGS) entry which is preliminary data.</text>
</comment>
<protein>
    <submittedName>
        <fullName evidence="1">Uncharacterized protein</fullName>
    </submittedName>
</protein>
<evidence type="ECO:0000313" key="2">
    <source>
        <dbReference type="Proteomes" id="UP001551482"/>
    </source>
</evidence>
<keyword evidence="2" id="KW-1185">Reference proteome</keyword>
<dbReference type="EMBL" id="JBEZFP010000001">
    <property type="protein sequence ID" value="MEU8132027.1"/>
    <property type="molecule type" value="Genomic_DNA"/>
</dbReference>
<name>A0ABV3D985_9ACTN</name>
<sequence>MTAGIGVMGAGTAHAAPSNSVTAICGSGYKWVDTYPVSYRSVSGTVFQLGQAVLAYNPANGNNCAYTFKQNIADRNNFYGHPTWTGIKLISEGSTWTTNYGNFSYYAGPVYRYGKNRAVKLVADVGIYKNESWAHLATGWEHGG</sequence>
<dbReference type="RefSeq" id="WP_358347163.1">
    <property type="nucleotide sequence ID" value="NZ_JBEZFP010000001.1"/>
</dbReference>
<dbReference type="Proteomes" id="UP001551482">
    <property type="component" value="Unassembled WGS sequence"/>
</dbReference>
<evidence type="ECO:0000313" key="1">
    <source>
        <dbReference type="EMBL" id="MEU8132027.1"/>
    </source>
</evidence>
<accession>A0ABV3D985</accession>
<gene>
    <name evidence="1" type="ORF">AB0C36_00805</name>
</gene>
<reference evidence="1 2" key="1">
    <citation type="submission" date="2024-06" db="EMBL/GenBank/DDBJ databases">
        <title>The Natural Products Discovery Center: Release of the First 8490 Sequenced Strains for Exploring Actinobacteria Biosynthetic Diversity.</title>
        <authorList>
            <person name="Kalkreuter E."/>
            <person name="Kautsar S.A."/>
            <person name="Yang D."/>
            <person name="Bader C.D."/>
            <person name="Teijaro C.N."/>
            <person name="Fluegel L."/>
            <person name="Davis C.M."/>
            <person name="Simpson J.R."/>
            <person name="Lauterbach L."/>
            <person name="Steele A.D."/>
            <person name="Gui C."/>
            <person name="Meng S."/>
            <person name="Li G."/>
            <person name="Viehrig K."/>
            <person name="Ye F."/>
            <person name="Su P."/>
            <person name="Kiefer A.F."/>
            <person name="Nichols A."/>
            <person name="Cepeda A.J."/>
            <person name="Yan W."/>
            <person name="Fan B."/>
            <person name="Jiang Y."/>
            <person name="Adhikari A."/>
            <person name="Zheng C.-J."/>
            <person name="Schuster L."/>
            <person name="Cowan T.M."/>
            <person name="Smanski M.J."/>
            <person name="Chevrette M.G."/>
            <person name="De Carvalho L.P.S."/>
            <person name="Shen B."/>
        </authorList>
    </citation>
    <scope>NUCLEOTIDE SEQUENCE [LARGE SCALE GENOMIC DNA]</scope>
    <source>
        <strain evidence="1 2">NPDC048946</strain>
    </source>
</reference>
<organism evidence="1 2">
    <name type="scientific">Streptodolium elevatio</name>
    <dbReference type="NCBI Taxonomy" id="3157996"/>
    <lineage>
        <taxon>Bacteria</taxon>
        <taxon>Bacillati</taxon>
        <taxon>Actinomycetota</taxon>
        <taxon>Actinomycetes</taxon>
        <taxon>Kitasatosporales</taxon>
        <taxon>Streptomycetaceae</taxon>
        <taxon>Streptodolium</taxon>
    </lineage>
</organism>